<gene>
    <name evidence="2" type="ORF">CPT_Salva_040</name>
</gene>
<proteinExistence type="predicted"/>
<name>A0A8B6Q849_9CAUD</name>
<dbReference type="Proteomes" id="UP000595272">
    <property type="component" value="Segment"/>
</dbReference>
<evidence type="ECO:0000313" key="3">
    <source>
        <dbReference type="Proteomes" id="UP000595272"/>
    </source>
</evidence>
<feature type="region of interest" description="Disordered" evidence="1">
    <location>
        <begin position="62"/>
        <end position="102"/>
    </location>
</feature>
<keyword evidence="3" id="KW-1185">Reference proteome</keyword>
<evidence type="ECO:0000256" key="1">
    <source>
        <dbReference type="SAM" id="MobiDB-lite"/>
    </source>
</evidence>
<dbReference type="EMBL" id="MW393850">
    <property type="protein sequence ID" value="QQM18204.1"/>
    <property type="molecule type" value="Genomic_DNA"/>
</dbReference>
<protein>
    <submittedName>
        <fullName evidence="2">Uncharacterized protein</fullName>
    </submittedName>
</protein>
<organism evidence="2 3">
    <name type="scientific">Stenotrophomonas phage Salva</name>
    <dbReference type="NCBI Taxonomy" id="2801524"/>
    <lineage>
        <taxon>Viruses</taxon>
        <taxon>Duplodnaviria</taxon>
        <taxon>Heunggongvirae</taxon>
        <taxon>Uroviricota</taxon>
        <taxon>Caudoviricetes</taxon>
        <taxon>Beaumontvirinae</taxon>
        <taxon>Salvavirus</taxon>
        <taxon>Salvavirus salva</taxon>
    </lineage>
</organism>
<evidence type="ECO:0000313" key="2">
    <source>
        <dbReference type="EMBL" id="QQM18204.1"/>
    </source>
</evidence>
<reference evidence="2 3" key="1">
    <citation type="submission" date="2020-12" db="EMBL/GenBank/DDBJ databases">
        <title>Complete genome sequence of Stenotrophomonas maltophilia phage Salva.</title>
        <authorList>
            <person name="Jefferson B."/>
            <person name="Yao G."/>
            <person name="Clark J."/>
            <person name="Le T."/>
            <person name="Young R."/>
            <person name="Gonzalez C."/>
            <person name="Liu M."/>
        </authorList>
    </citation>
    <scope>NUCLEOTIDE SEQUENCE [LARGE SCALE GENOMIC DNA]</scope>
</reference>
<accession>A0A8B6Q849</accession>
<sequence>MSNLLETLKKLKVENDDHWTTEGLPRLDVLSKALGREVTREELNATVPGFSRVTAAEFGASEAADKAETAPHVPTPSETLPETVQEAADAAPAPELEDSAGLDLDALETRRRELGEVIGYHANKSAEHLKLRDEAQNELARLNAISENVNGGNHASQVSAFLASEQRQRMLRVQGALALKEMGINPQELLKAISPAPIDAARARQPNAMRHR</sequence>